<dbReference type="InterPro" id="IPR051209">
    <property type="entry name" value="FAD-bind_Monooxygenase_sf"/>
</dbReference>
<organism evidence="5 6">
    <name type="scientific">Rhodococcus opacus</name>
    <name type="common">Nocardia opaca</name>
    <dbReference type="NCBI Taxonomy" id="37919"/>
    <lineage>
        <taxon>Bacteria</taxon>
        <taxon>Bacillati</taxon>
        <taxon>Actinomycetota</taxon>
        <taxon>Actinomycetes</taxon>
        <taxon>Mycobacteriales</taxon>
        <taxon>Nocardiaceae</taxon>
        <taxon>Rhodococcus</taxon>
    </lineage>
</organism>
<dbReference type="PANTHER" id="PTHR42877">
    <property type="entry name" value="L-ORNITHINE N(5)-MONOOXYGENASE-RELATED"/>
    <property type="match status" value="1"/>
</dbReference>
<dbReference type="GO" id="GO:0050661">
    <property type="term" value="F:NADP binding"/>
    <property type="evidence" value="ECO:0007669"/>
    <property type="project" value="InterPro"/>
</dbReference>
<keyword evidence="3" id="KW-0274">FAD</keyword>
<dbReference type="Pfam" id="PF00743">
    <property type="entry name" value="FMO-like"/>
    <property type="match status" value="1"/>
</dbReference>
<proteinExistence type="inferred from homology"/>
<protein>
    <submittedName>
        <fullName evidence="5">Monooxygenase</fullName>
    </submittedName>
</protein>
<dbReference type="PRINTS" id="PR00411">
    <property type="entry name" value="PNDRDTASEI"/>
</dbReference>
<accession>A0A1B1KH35</accession>
<dbReference type="GO" id="GO:0004499">
    <property type="term" value="F:N,N-dimethylaniline monooxygenase activity"/>
    <property type="evidence" value="ECO:0007669"/>
    <property type="project" value="InterPro"/>
</dbReference>
<dbReference type="GO" id="GO:0050660">
    <property type="term" value="F:flavin adenine dinucleotide binding"/>
    <property type="evidence" value="ECO:0007669"/>
    <property type="project" value="InterPro"/>
</dbReference>
<dbReference type="RefSeq" id="WP_065493480.1">
    <property type="nucleotide sequence ID" value="NZ_CP009112.1"/>
</dbReference>
<geneLocation type="plasmid" evidence="6">
    <name>pr1cp1</name>
</geneLocation>
<dbReference type="Proteomes" id="UP000186108">
    <property type="component" value="Plasmid pR1CP1"/>
</dbReference>
<evidence type="ECO:0000256" key="1">
    <source>
        <dbReference type="ARBA" id="ARBA00010139"/>
    </source>
</evidence>
<keyword evidence="4" id="KW-0560">Oxidoreductase</keyword>
<evidence type="ECO:0000256" key="2">
    <source>
        <dbReference type="ARBA" id="ARBA00022630"/>
    </source>
</evidence>
<dbReference type="PANTHER" id="PTHR42877:SF4">
    <property type="entry name" value="FAD_NAD(P)-BINDING DOMAIN-CONTAINING PROTEIN-RELATED"/>
    <property type="match status" value="1"/>
</dbReference>
<dbReference type="InterPro" id="IPR036188">
    <property type="entry name" value="FAD/NAD-bd_sf"/>
</dbReference>
<dbReference type="PATRIC" id="fig|37919.13.peg.7712"/>
<keyword evidence="5" id="KW-0614">Plasmid</keyword>
<evidence type="ECO:0000256" key="3">
    <source>
        <dbReference type="ARBA" id="ARBA00022827"/>
    </source>
</evidence>
<evidence type="ECO:0000256" key="4">
    <source>
        <dbReference type="ARBA" id="ARBA00023002"/>
    </source>
</evidence>
<dbReference type="AlphaFoldDB" id="A0A1B1KH35"/>
<dbReference type="InterPro" id="IPR020946">
    <property type="entry name" value="Flavin_mOase-like"/>
</dbReference>
<dbReference type="Gene3D" id="3.50.50.60">
    <property type="entry name" value="FAD/NAD(P)-binding domain"/>
    <property type="match status" value="3"/>
</dbReference>
<keyword evidence="2" id="KW-0285">Flavoprotein</keyword>
<gene>
    <name evidence="5" type="ORF">R1CP_36595</name>
</gene>
<evidence type="ECO:0000313" key="6">
    <source>
        <dbReference type="Proteomes" id="UP000186108"/>
    </source>
</evidence>
<keyword evidence="5" id="KW-0503">Monooxygenase</keyword>
<name>A0A1B1KH35_RHOOP</name>
<comment type="similarity">
    <text evidence="1">Belongs to the FAD-binding monooxygenase family.</text>
</comment>
<evidence type="ECO:0000313" key="5">
    <source>
        <dbReference type="EMBL" id="ANS31925.1"/>
    </source>
</evidence>
<sequence length="643" mass="71783">MTTTPIVTRDELTAILHDGEVPTQLLTLCELTQDRSYAQRWSSYITGASPWDHTFPDNIVEKLREHLADAILTSDLHADPDLSVIDALLDHAAGSPLPPAEHALLYKEMGLTDSGEVHWTTRRPDAADSFHVLIIGAGLSGIAAARHFTRLGIDFEVVEKSDNCGGTWHHNTYPGCGVDIASHYFSYSFARKPDWDRYYAKQPEILAYIRDCVATEGLSDFISYNTEVLSATWHEHDQTWLVATRTADGDARNIRANIVISAAGLLHRPSLPDLPGLTDFEGPAFHAAEWDHSVSVEDKRVALIGTGASGNQIGPALAPIVDHLTVFQRSAQWNVGVENYSDTVTDGEKWLLAHVPAYARWFRARTLLSQNDVMRPAQTVDPDWHGDDGSISAENARMREVLTQYIVDELGDRHDLLPQVLPDYPPFTKRMLRDNGWYRMLRRENVELVCSRTPRFEADAIIDDAGNRHPIDVAVFATGFEASKMLASYSVYGRQGTSIRDVWGDDDPRAYLGITVPGFPNFFIMYGPNTNIGTGGSIFAQAENWSRYIADLVKTMIERNVAAAEVSDDACTRYNEQLDARLAQMVWSASPAGTWYRNRAGRVTTNMPWTSFEYWAMTQEVNLDDYVLDAPNNTSPSESTLTR</sequence>
<dbReference type="SUPFAM" id="SSF51905">
    <property type="entry name" value="FAD/NAD(P)-binding domain"/>
    <property type="match status" value="2"/>
</dbReference>
<dbReference type="EMBL" id="CP009112">
    <property type="protein sequence ID" value="ANS31925.1"/>
    <property type="molecule type" value="Genomic_DNA"/>
</dbReference>
<reference evidence="5 6" key="1">
    <citation type="submission" date="2014-07" db="EMBL/GenBank/DDBJ databases">
        <authorList>
            <person name="Zhang J.E."/>
            <person name="Yang H."/>
            <person name="Guo J."/>
            <person name="Deng Z."/>
            <person name="Luo H."/>
            <person name="Luo M."/>
            <person name="Zhao B."/>
        </authorList>
    </citation>
    <scope>NUCLEOTIDE SEQUENCE [LARGE SCALE GENOMIC DNA]</scope>
    <source>
        <strain evidence="5 6">1CP</strain>
        <plasmid evidence="6">Plasmid pr1cp1</plasmid>
    </source>
</reference>